<gene>
    <name evidence="2" type="ORF">ANN_27225</name>
</gene>
<keyword evidence="3" id="KW-1185">Reference proteome</keyword>
<dbReference type="CDD" id="cd01650">
    <property type="entry name" value="RT_nLTR_like"/>
    <property type="match status" value="1"/>
</dbReference>
<comment type="caution">
    <text evidence="2">The sequence shown here is derived from an EMBL/GenBank/DDBJ whole genome shotgun (WGS) entry which is preliminary data.</text>
</comment>
<evidence type="ECO:0000313" key="3">
    <source>
        <dbReference type="Proteomes" id="UP001148838"/>
    </source>
</evidence>
<dbReference type="InterPro" id="IPR043502">
    <property type="entry name" value="DNA/RNA_pol_sf"/>
</dbReference>
<dbReference type="Pfam" id="PF00078">
    <property type="entry name" value="RVT_1"/>
    <property type="match status" value="1"/>
</dbReference>
<feature type="domain" description="Reverse transcriptase" evidence="1">
    <location>
        <begin position="1"/>
        <end position="203"/>
    </location>
</feature>
<protein>
    <recommendedName>
        <fullName evidence="1">Reverse transcriptase domain-containing protein</fullName>
    </recommendedName>
</protein>
<dbReference type="InterPro" id="IPR043128">
    <property type="entry name" value="Rev_trsase/Diguanyl_cyclase"/>
</dbReference>
<dbReference type="Gene3D" id="3.30.70.270">
    <property type="match status" value="1"/>
</dbReference>
<accession>A0ABQ8RXG6</accession>
<dbReference type="SUPFAM" id="SSF56672">
    <property type="entry name" value="DNA/RNA polymerases"/>
    <property type="match status" value="1"/>
</dbReference>
<evidence type="ECO:0000313" key="2">
    <source>
        <dbReference type="EMBL" id="KAJ4426411.1"/>
    </source>
</evidence>
<dbReference type="EMBL" id="JAJSOF020000040">
    <property type="protein sequence ID" value="KAJ4426411.1"/>
    <property type="molecule type" value="Genomic_DNA"/>
</dbReference>
<reference evidence="2 3" key="1">
    <citation type="journal article" date="2022" name="Allergy">
        <title>Genome assembly and annotation of Periplaneta americana reveal a comprehensive cockroach allergen profile.</title>
        <authorList>
            <person name="Wang L."/>
            <person name="Xiong Q."/>
            <person name="Saelim N."/>
            <person name="Wang L."/>
            <person name="Nong W."/>
            <person name="Wan A.T."/>
            <person name="Shi M."/>
            <person name="Liu X."/>
            <person name="Cao Q."/>
            <person name="Hui J.H.L."/>
            <person name="Sookrung N."/>
            <person name="Leung T.F."/>
            <person name="Tungtrongchitr A."/>
            <person name="Tsui S.K.W."/>
        </authorList>
    </citation>
    <scope>NUCLEOTIDE SEQUENCE [LARGE SCALE GENOMIC DNA]</scope>
    <source>
        <strain evidence="2">PWHHKU_190912</strain>
    </source>
</reference>
<dbReference type="InterPro" id="IPR000477">
    <property type="entry name" value="RT_dom"/>
</dbReference>
<dbReference type="PANTHER" id="PTHR36688">
    <property type="entry name" value="ENDO/EXONUCLEASE/PHOSPHATASE DOMAIN-CONTAINING PROTEIN"/>
    <property type="match status" value="1"/>
</dbReference>
<evidence type="ECO:0000259" key="1">
    <source>
        <dbReference type="PROSITE" id="PS50878"/>
    </source>
</evidence>
<name>A0ABQ8RXG6_PERAM</name>
<dbReference type="InterPro" id="IPR052560">
    <property type="entry name" value="RdDP_mobile_element"/>
</dbReference>
<proteinExistence type="predicted"/>
<sequence length="203" mass="23438">MHHTLRNYKPIPLLSRMAKTLERMVNKRFNWFLENLGILSNEAGFRRNRSTRQQVTKLNQHIMAALDKSKVLTAVSVDFSSANDSVWKENLILKLYKVGVTSNMLKWFESFIGERYCKVKYGHSYSHCKILRTGVPQGAVLSCTLFNIYVNDLIADLTSVNEIKCLMYADDLVLWSEASKYRATKNTENVLNKGIRQTRKLVL</sequence>
<dbReference type="PANTHER" id="PTHR36688:SF1">
    <property type="entry name" value="ENDONUCLEASE_EXONUCLEASE_PHOSPHATASE DOMAIN-CONTAINING PROTEIN"/>
    <property type="match status" value="1"/>
</dbReference>
<organism evidence="2 3">
    <name type="scientific">Periplaneta americana</name>
    <name type="common">American cockroach</name>
    <name type="synonym">Blatta americana</name>
    <dbReference type="NCBI Taxonomy" id="6978"/>
    <lineage>
        <taxon>Eukaryota</taxon>
        <taxon>Metazoa</taxon>
        <taxon>Ecdysozoa</taxon>
        <taxon>Arthropoda</taxon>
        <taxon>Hexapoda</taxon>
        <taxon>Insecta</taxon>
        <taxon>Pterygota</taxon>
        <taxon>Neoptera</taxon>
        <taxon>Polyneoptera</taxon>
        <taxon>Dictyoptera</taxon>
        <taxon>Blattodea</taxon>
        <taxon>Blattoidea</taxon>
        <taxon>Blattidae</taxon>
        <taxon>Blattinae</taxon>
        <taxon>Periplaneta</taxon>
    </lineage>
</organism>
<dbReference type="PROSITE" id="PS50878">
    <property type="entry name" value="RT_POL"/>
    <property type="match status" value="1"/>
</dbReference>
<dbReference type="Proteomes" id="UP001148838">
    <property type="component" value="Unassembled WGS sequence"/>
</dbReference>